<evidence type="ECO:0000256" key="1">
    <source>
        <dbReference type="SAM" id="SignalP"/>
    </source>
</evidence>
<dbReference type="Proteomes" id="UP000504634">
    <property type="component" value="Unplaced"/>
</dbReference>
<organism evidence="2 3">
    <name type="scientific">Drosophila lebanonensis</name>
    <name type="common">Fruit fly</name>
    <name type="synonym">Scaptodrosophila lebanonensis</name>
    <dbReference type="NCBI Taxonomy" id="7225"/>
    <lineage>
        <taxon>Eukaryota</taxon>
        <taxon>Metazoa</taxon>
        <taxon>Ecdysozoa</taxon>
        <taxon>Arthropoda</taxon>
        <taxon>Hexapoda</taxon>
        <taxon>Insecta</taxon>
        <taxon>Pterygota</taxon>
        <taxon>Neoptera</taxon>
        <taxon>Endopterygota</taxon>
        <taxon>Diptera</taxon>
        <taxon>Brachycera</taxon>
        <taxon>Muscomorpha</taxon>
        <taxon>Ephydroidea</taxon>
        <taxon>Drosophilidae</taxon>
        <taxon>Scaptodrosophila</taxon>
    </lineage>
</organism>
<dbReference type="GeneID" id="115626181"/>
<proteinExistence type="predicted"/>
<dbReference type="InterPro" id="IPR010562">
    <property type="entry name" value="Haemolymph_juvenile_hormone-bd"/>
</dbReference>
<dbReference type="AlphaFoldDB" id="A0A6J2TQD5"/>
<reference evidence="3" key="1">
    <citation type="submission" date="2025-08" db="UniProtKB">
        <authorList>
            <consortium name="RefSeq"/>
        </authorList>
    </citation>
    <scope>IDENTIFICATION</scope>
    <source>
        <strain evidence="3">11010-0011.00</strain>
        <tissue evidence="3">Whole body</tissue>
    </source>
</reference>
<accession>A0A6J2TQD5</accession>
<evidence type="ECO:0000313" key="3">
    <source>
        <dbReference type="RefSeq" id="XP_030377318.1"/>
    </source>
</evidence>
<dbReference type="PROSITE" id="PS51257">
    <property type="entry name" value="PROKAR_LIPOPROTEIN"/>
    <property type="match status" value="1"/>
</dbReference>
<dbReference type="OrthoDB" id="6370791at2759"/>
<dbReference type="SMART" id="SM00700">
    <property type="entry name" value="JHBP"/>
    <property type="match status" value="1"/>
</dbReference>
<dbReference type="Pfam" id="PF06585">
    <property type="entry name" value="JHBP"/>
    <property type="match status" value="1"/>
</dbReference>
<dbReference type="RefSeq" id="XP_030377318.1">
    <property type="nucleotide sequence ID" value="XM_030521458.1"/>
</dbReference>
<feature type="signal peptide" evidence="1">
    <location>
        <begin position="1"/>
        <end position="18"/>
    </location>
</feature>
<feature type="chain" id="PRO_5027001390" evidence="1">
    <location>
        <begin position="19"/>
        <end position="248"/>
    </location>
</feature>
<keyword evidence="2" id="KW-1185">Reference proteome</keyword>
<name>A0A6J2TQD5_DROLE</name>
<evidence type="ECO:0000313" key="2">
    <source>
        <dbReference type="Proteomes" id="UP000504634"/>
    </source>
</evidence>
<protein>
    <submittedName>
        <fullName evidence="3">Uncharacterized protein LOC115626181</fullName>
    </submittedName>
</protein>
<sequence length="248" mass="26984">MKFLGLTLLIIGFAGCQSAEVAQALEAQSRSISSMIVDTLEAMKIQMEEGWPQYGIPPMAPLVLNHKELNFDSANGEFDNIVIQGLNEFEIVSLKTSPLLSRMTFEFNFASLNVTTNYKADIGSSSRMQRNGGAFLALEDLNIDGQIKYSLGVISGNVKIKDIKILIKVGNVVSNIENLSKYRILNRKLNEVVEEFITLTINDNTDFVAEWIDTTATPVMNDLIGDKSLADILGIINGGGSGGSSNNA</sequence>
<dbReference type="PANTHER" id="PTHR20993:SF0">
    <property type="entry name" value="GH07914P"/>
    <property type="match status" value="1"/>
</dbReference>
<dbReference type="InterPro" id="IPR038606">
    <property type="entry name" value="To_sf"/>
</dbReference>
<dbReference type="PANTHER" id="PTHR20993">
    <property type="entry name" value="GH07914P"/>
    <property type="match status" value="1"/>
</dbReference>
<gene>
    <name evidence="3" type="primary">LOC115626181</name>
</gene>
<keyword evidence="1" id="KW-0732">Signal</keyword>
<dbReference type="Gene3D" id="3.15.10.30">
    <property type="entry name" value="Haemolymph juvenile hormone binding protein"/>
    <property type="match status" value="1"/>
</dbReference>